<feature type="region of interest" description="Disordered" evidence="1">
    <location>
        <begin position="84"/>
        <end position="120"/>
    </location>
</feature>
<protein>
    <submittedName>
        <fullName evidence="3">Uncharacterized protein</fullName>
    </submittedName>
</protein>
<gene>
    <name evidence="3" type="ORF">SEMRO_567_G167930.1</name>
</gene>
<dbReference type="AlphaFoldDB" id="A0A9N8E1U7"/>
<feature type="chain" id="PRO_5040324738" evidence="2">
    <location>
        <begin position="25"/>
        <end position="136"/>
    </location>
</feature>
<keyword evidence="4" id="KW-1185">Reference proteome</keyword>
<proteinExistence type="predicted"/>
<accession>A0A9N8E1U7</accession>
<evidence type="ECO:0000256" key="1">
    <source>
        <dbReference type="SAM" id="MobiDB-lite"/>
    </source>
</evidence>
<name>A0A9N8E1U7_9STRA</name>
<feature type="compositionally biased region" description="Gly residues" evidence="1">
    <location>
        <begin position="90"/>
        <end position="100"/>
    </location>
</feature>
<feature type="signal peptide" evidence="2">
    <location>
        <begin position="1"/>
        <end position="24"/>
    </location>
</feature>
<keyword evidence="2" id="KW-0732">Signal</keyword>
<organism evidence="3 4">
    <name type="scientific">Seminavis robusta</name>
    <dbReference type="NCBI Taxonomy" id="568900"/>
    <lineage>
        <taxon>Eukaryota</taxon>
        <taxon>Sar</taxon>
        <taxon>Stramenopiles</taxon>
        <taxon>Ochrophyta</taxon>
        <taxon>Bacillariophyta</taxon>
        <taxon>Bacillariophyceae</taxon>
        <taxon>Bacillariophycidae</taxon>
        <taxon>Naviculales</taxon>
        <taxon>Naviculaceae</taxon>
        <taxon>Seminavis</taxon>
    </lineage>
</organism>
<evidence type="ECO:0000313" key="4">
    <source>
        <dbReference type="Proteomes" id="UP001153069"/>
    </source>
</evidence>
<comment type="caution">
    <text evidence="3">The sequence shown here is derived from an EMBL/GenBank/DDBJ whole genome shotgun (WGS) entry which is preliminary data.</text>
</comment>
<sequence>MITRNRRASSFLFICVLLLLKVEGYTPEAEKFDAPSLSIRGALKAALDHDYEDVIVMQTEMAWGAQEMKRYKAHKGEWPVRSALKDDNELGGGGGGGGGTSSSAVGGVPGFFRGTESPPTNEEGEIDYWAYLVSIF</sequence>
<evidence type="ECO:0000313" key="3">
    <source>
        <dbReference type="EMBL" id="CAB9513022.1"/>
    </source>
</evidence>
<dbReference type="EMBL" id="CAICTM010000566">
    <property type="protein sequence ID" value="CAB9513022.1"/>
    <property type="molecule type" value="Genomic_DNA"/>
</dbReference>
<dbReference type="Proteomes" id="UP001153069">
    <property type="component" value="Unassembled WGS sequence"/>
</dbReference>
<reference evidence="3" key="1">
    <citation type="submission" date="2020-06" db="EMBL/GenBank/DDBJ databases">
        <authorList>
            <consortium name="Plant Systems Biology data submission"/>
        </authorList>
    </citation>
    <scope>NUCLEOTIDE SEQUENCE</scope>
    <source>
        <strain evidence="3">D6</strain>
    </source>
</reference>
<evidence type="ECO:0000256" key="2">
    <source>
        <dbReference type="SAM" id="SignalP"/>
    </source>
</evidence>